<protein>
    <submittedName>
        <fullName evidence="2">Unannotated protein</fullName>
    </submittedName>
</protein>
<dbReference type="AlphaFoldDB" id="A0A6J6EVD2"/>
<sequence length="297" mass="31522">MHRVIALAGEVHLALVIPTSLVAGEDGGTGDLVARRSGGTRRVGHHTPRDAAIGVDDARLQNTRRQFGIRGGRVTVEAAFAVVLGHVHGFVHGVHRGGLVRPQSHGRVRHGFLGTGRIALPDTAGAGEILLATQPGTPRRRATRAVGVAALENAIRVEDLTIGTEVNGRHAAGRGCHELEHLAVAHVVVTALAIVERGGAIGERVPVVVGVAHRIATDRDDARGEPGRQQQSVFIGCVRQRTVRAFAGHGHVATTRTRREHRTRNGGTGTSGQNARTQKMTTIHDSPFSPPKAMRRI</sequence>
<feature type="region of interest" description="Disordered" evidence="1">
    <location>
        <begin position="250"/>
        <end position="275"/>
    </location>
</feature>
<name>A0A6J6EVD2_9ZZZZ</name>
<reference evidence="2" key="1">
    <citation type="submission" date="2020-05" db="EMBL/GenBank/DDBJ databases">
        <authorList>
            <person name="Chiriac C."/>
            <person name="Salcher M."/>
            <person name="Ghai R."/>
            <person name="Kavagutti S V."/>
        </authorList>
    </citation>
    <scope>NUCLEOTIDE SEQUENCE</scope>
</reference>
<proteinExistence type="predicted"/>
<evidence type="ECO:0000256" key="1">
    <source>
        <dbReference type="SAM" id="MobiDB-lite"/>
    </source>
</evidence>
<evidence type="ECO:0000313" key="2">
    <source>
        <dbReference type="EMBL" id="CAB4578613.1"/>
    </source>
</evidence>
<gene>
    <name evidence="2" type="ORF">UFOPK1722_00850</name>
</gene>
<accession>A0A6J6EVD2</accession>
<dbReference type="EMBL" id="CAEZTS010000063">
    <property type="protein sequence ID" value="CAB4578613.1"/>
    <property type="molecule type" value="Genomic_DNA"/>
</dbReference>
<organism evidence="2">
    <name type="scientific">freshwater metagenome</name>
    <dbReference type="NCBI Taxonomy" id="449393"/>
    <lineage>
        <taxon>unclassified sequences</taxon>
        <taxon>metagenomes</taxon>
        <taxon>ecological metagenomes</taxon>
    </lineage>
</organism>